<reference evidence="1 2" key="1">
    <citation type="submission" date="2020-07" db="EMBL/GenBank/DDBJ databases">
        <authorList>
            <person name="Pollenz R.S."/>
            <person name="Bancroft C.T."/>
            <person name="Cornely K."/>
            <person name="Smith L.A."/>
            <person name="Fackenthal J.D."/>
            <person name="Perez M.T."/>
            <person name="Gainey M.D."/>
            <person name="Carvell W.N."/>
            <person name="Spence R.D."/>
            <person name="Chalal J."/>
            <person name="Beyer A.R."/>
            <person name="Garlena R.A."/>
            <person name="Russell D.A."/>
            <person name="Pope W.H."/>
            <person name="Jacobs-Sera D."/>
            <person name="Hatfull G.F."/>
        </authorList>
    </citation>
    <scope>NUCLEOTIDE SEQUENCE [LARGE SCALE GENOMIC DNA]</scope>
</reference>
<proteinExistence type="predicted"/>
<keyword evidence="2" id="KW-1185">Reference proteome</keyword>
<name>A0A7G8LM49_9CAUD</name>
<dbReference type="EMBL" id="MT723940">
    <property type="protein sequence ID" value="QNJ58321.1"/>
    <property type="molecule type" value="Genomic_DNA"/>
</dbReference>
<protein>
    <submittedName>
        <fullName evidence="1">Uncharacterized protein</fullName>
    </submittedName>
</protein>
<sequence>MTRRPSLANSTDLCLKRADSAQIAQISTDTQSESVLTFPQVKAYKSAFSTDSTDFYGLTSRVEIGGVSPGRVSPDAVCRAHMQKSVLSVLTPPAANFAARPADSGGRRGADRRE</sequence>
<evidence type="ECO:0000313" key="2">
    <source>
        <dbReference type="Proteomes" id="UP000515878"/>
    </source>
</evidence>
<dbReference type="Proteomes" id="UP000515878">
    <property type="component" value="Segment"/>
</dbReference>
<dbReference type="GeneID" id="60323658"/>
<dbReference type="RefSeq" id="YP_009952211.1">
    <property type="nucleotide sequence ID" value="NC_051609.1"/>
</dbReference>
<gene>
    <name evidence="1" type="primary">66</name>
    <name evidence="1" type="ORF">SEA_ELLIE_66</name>
</gene>
<evidence type="ECO:0000313" key="1">
    <source>
        <dbReference type="EMBL" id="QNJ58321.1"/>
    </source>
</evidence>
<organism evidence="1 2">
    <name type="scientific">Mycobacterium phage Ellie</name>
    <dbReference type="NCBI Taxonomy" id="2762405"/>
    <lineage>
        <taxon>Viruses</taxon>
        <taxon>Duplodnaviria</taxon>
        <taxon>Heunggongvirae</taxon>
        <taxon>Uroviricota</taxon>
        <taxon>Caudoviricetes</taxon>
        <taxon>Weiservirinae</taxon>
        <taxon>Amginevirus</taxon>
        <taxon>Amginevirus ellie</taxon>
    </lineage>
</organism>
<accession>A0A7G8LM49</accession>
<dbReference type="KEGG" id="vg:60323658"/>